<evidence type="ECO:0000259" key="2">
    <source>
        <dbReference type="Pfam" id="PF01841"/>
    </source>
</evidence>
<organism evidence="3 4">
    <name type="scientific">Giardia intestinalis</name>
    <name type="common">Giardia lamblia</name>
    <dbReference type="NCBI Taxonomy" id="5741"/>
    <lineage>
        <taxon>Eukaryota</taxon>
        <taxon>Metamonada</taxon>
        <taxon>Diplomonadida</taxon>
        <taxon>Hexamitidae</taxon>
        <taxon>Giardiinae</taxon>
        <taxon>Giardia</taxon>
    </lineage>
</organism>
<evidence type="ECO:0000313" key="3">
    <source>
        <dbReference type="EMBL" id="ESU36178.1"/>
    </source>
</evidence>
<dbReference type="InterPro" id="IPR038765">
    <property type="entry name" value="Papain-like_cys_pep_sf"/>
</dbReference>
<sequence>VKKLMGCGNSTAIKENQSLAFNIATPSIYRGTLSQQEQELYDFILDGYKSYSSSLDCLMYAAARSRKSANRVNQAVLLDHPEIFHTFVESISTDQGKCTLTFAAFNPEIVRSRAQQIMETIDLYFKPYYHSQEMVGRTETDLAKIQVVIEWLLSYGRYEVLSDTDMSQFTIEGFFLRRRSSCEGFAKAYQLLCSMIGIQATCVRGDYSVRDVAADVSIFSAHPKDASPRTVFSTHGTDKFNVMNDVTHQYDHIYGEQDAMVLDLVQKQHSEGILAGSTNMNMTLSSIHRPDSLGGHRYTGHLTNKGENGSGESFAGIAVSAEDGEIINRKIVATKKGTKKNFETIVEEIKPEPDLNLSASQVLKPSTQTQIGRDTEATAIVSGPLGNSNVISLPSKSANRRHTWSMTKIDGAWYHTDVILCLRGMVDAYIPSAFLRMSTSIIVKMGLNMMSLIKPFPVDAPVFGKNTCVLRSEKSIVGDIVSFLLARIAELQSTHQIQPPGPGSTAPRPGPGSSVSASAYPGIQDSLGISIYGVTVDHSRNTAGEGHAPWTQMAMNIGGAMPYSLVPPTTDNSNESIYEDKRQQNCEEPNAQANYEQWKKSRLMALQTAFINESLPPSMLPPIQSSQSSAQEAPLVQPSQSYADDDQSVFSSTWTRPVSQATYQPQNPVKPHDILSSLDPVLTFEFVYEVNLDWSVARRIVKGKMPFISSQLMTRGYRVHNYTVEKFLTTIVIEQRPAE</sequence>
<dbReference type="SUPFAM" id="SSF54001">
    <property type="entry name" value="Cysteine proteinases"/>
    <property type="match status" value="1"/>
</dbReference>
<reference evidence="3 4" key="2">
    <citation type="journal article" date="2013" name="Genome Biol. Evol.">
        <title>Genome sequencing of Giardia lamblia genotypes A2 and B isolates (DH and GS) and comparative analysis with the genomes of genotypes A1 and E (WB and Pig).</title>
        <authorList>
            <person name="Adam R.D."/>
            <person name="Dahlstrom E.W."/>
            <person name="Martens C.A."/>
            <person name="Bruno D.P."/>
            <person name="Barbian K.D."/>
            <person name="Ricklefs S.M."/>
            <person name="Hernandez M.M."/>
            <person name="Narla N.P."/>
            <person name="Patel R.B."/>
            <person name="Porcella S.F."/>
            <person name="Nash T.E."/>
        </authorList>
    </citation>
    <scope>NUCLEOTIDE SEQUENCE [LARGE SCALE GENOMIC DNA]</scope>
    <source>
        <strain evidence="3 4">DH</strain>
    </source>
</reference>
<dbReference type="VEuPathDB" id="GiardiaDB:GL50803_0013903"/>
<dbReference type="Proteomes" id="UP000018320">
    <property type="component" value="Unassembled WGS sequence"/>
</dbReference>
<feature type="domain" description="Transglutaminase-like" evidence="2">
    <location>
        <begin position="132"/>
        <end position="211"/>
    </location>
</feature>
<accession>V6TBC4</accession>
<evidence type="ECO:0000313" key="4">
    <source>
        <dbReference type="Proteomes" id="UP000018320"/>
    </source>
</evidence>
<dbReference type="AlphaFoldDB" id="V6TBC4"/>
<gene>
    <name evidence="3" type="ORF">DHA2_152061</name>
</gene>
<feature type="region of interest" description="Disordered" evidence="1">
    <location>
        <begin position="494"/>
        <end position="517"/>
    </location>
</feature>
<dbReference type="EMBL" id="AHGT01000054">
    <property type="protein sequence ID" value="ESU36178.1"/>
    <property type="molecule type" value="Genomic_DNA"/>
</dbReference>
<dbReference type="Pfam" id="PF01841">
    <property type="entry name" value="Transglut_core"/>
    <property type="match status" value="1"/>
</dbReference>
<protein>
    <recommendedName>
        <fullName evidence="2">Transglutaminase-like domain-containing protein</fullName>
    </recommendedName>
</protein>
<dbReference type="InterPro" id="IPR002931">
    <property type="entry name" value="Transglutaminase-like"/>
</dbReference>
<name>V6TBC4_GIAIN</name>
<dbReference type="VEuPathDB" id="GiardiaDB:QR46_3363"/>
<feature type="non-terminal residue" evidence="3">
    <location>
        <position position="1"/>
    </location>
</feature>
<dbReference type="VEuPathDB" id="GiardiaDB:DHA2_152061"/>
<dbReference type="VEuPathDB" id="GiardiaDB:GL50581_492"/>
<evidence type="ECO:0000256" key="1">
    <source>
        <dbReference type="SAM" id="MobiDB-lite"/>
    </source>
</evidence>
<reference evidence="4" key="1">
    <citation type="submission" date="2012-02" db="EMBL/GenBank/DDBJ databases">
        <title>Genome sequencing of Giardia lamblia Genotypes A2 and B isolates (DH and GS) and comparative analysis with the genomes of Genotypes A1 and E (WB and Pig).</title>
        <authorList>
            <person name="Adam R."/>
            <person name="Dahlstrom E."/>
            <person name="Martens C."/>
            <person name="Bruno D."/>
            <person name="Barbian K."/>
            <person name="Porcella S.F."/>
            <person name="Nash T."/>
        </authorList>
    </citation>
    <scope>NUCLEOTIDE SEQUENCE</scope>
    <source>
        <strain evidence="4">DH</strain>
    </source>
</reference>
<comment type="caution">
    <text evidence="3">The sequence shown here is derived from an EMBL/GenBank/DDBJ whole genome shotgun (WGS) entry which is preliminary data.</text>
</comment>
<proteinExistence type="predicted"/>